<evidence type="ECO:0000313" key="1">
    <source>
        <dbReference type="EMBL" id="CAK9033317.1"/>
    </source>
</evidence>
<sequence>MTALSSMVSRLERYILFKRGRDLLAMAPPPKSDGLQPKNLRVMASNQTFKHCYLSADLKWNWLATQQTVSLALRHLSTMGSPGTSPIFPMFHSCCIHVLSFQAKFEEASLRCAMGVPDGPKPSRWTPRAIGVSRGPLPLFFSRAIFLGGPSPNEAKRAKQVQRTTFQTGFTGNSLQVSASAE</sequence>
<proteinExistence type="predicted"/>
<evidence type="ECO:0000313" key="2">
    <source>
        <dbReference type="Proteomes" id="UP001642484"/>
    </source>
</evidence>
<keyword evidence="2" id="KW-1185">Reference proteome</keyword>
<dbReference type="Proteomes" id="UP001642484">
    <property type="component" value="Unassembled WGS sequence"/>
</dbReference>
<protein>
    <submittedName>
        <fullName evidence="1">Uncharacterized protein</fullName>
    </submittedName>
</protein>
<gene>
    <name evidence="1" type="ORF">CCMP2556_LOCUS19021</name>
</gene>
<comment type="caution">
    <text evidence="1">The sequence shown here is derived from an EMBL/GenBank/DDBJ whole genome shotgun (WGS) entry which is preliminary data.</text>
</comment>
<dbReference type="EMBL" id="CAXAMN010011001">
    <property type="protein sequence ID" value="CAK9033317.1"/>
    <property type="molecule type" value="Genomic_DNA"/>
</dbReference>
<reference evidence="1 2" key="1">
    <citation type="submission" date="2024-02" db="EMBL/GenBank/DDBJ databases">
        <authorList>
            <person name="Chen Y."/>
            <person name="Shah S."/>
            <person name="Dougan E. K."/>
            <person name="Thang M."/>
            <person name="Chan C."/>
        </authorList>
    </citation>
    <scope>NUCLEOTIDE SEQUENCE [LARGE SCALE GENOMIC DNA]</scope>
</reference>
<accession>A0ABP0L3G0</accession>
<organism evidence="1 2">
    <name type="scientific">Durusdinium trenchii</name>
    <dbReference type="NCBI Taxonomy" id="1381693"/>
    <lineage>
        <taxon>Eukaryota</taxon>
        <taxon>Sar</taxon>
        <taxon>Alveolata</taxon>
        <taxon>Dinophyceae</taxon>
        <taxon>Suessiales</taxon>
        <taxon>Symbiodiniaceae</taxon>
        <taxon>Durusdinium</taxon>
    </lineage>
</organism>
<name>A0ABP0L3G0_9DINO</name>